<keyword evidence="6" id="KW-0227">DNA damage</keyword>
<dbReference type="NCBIfam" id="TIGR00577">
    <property type="entry name" value="fpg"/>
    <property type="match status" value="1"/>
</dbReference>
<dbReference type="GO" id="GO:0006284">
    <property type="term" value="P:base-excision repair"/>
    <property type="evidence" value="ECO:0007669"/>
    <property type="project" value="InterPro"/>
</dbReference>
<keyword evidence="8" id="KW-0378">Hydrolase</keyword>
<reference evidence="20" key="1">
    <citation type="submission" date="2017-09" db="EMBL/GenBank/DDBJ databases">
        <title>Depth-based differentiation of microbial function through sediment-hosted aquifers and enrichment of novel symbionts in the deep terrestrial subsurface.</title>
        <authorList>
            <person name="Probst A.J."/>
            <person name="Ladd B."/>
            <person name="Jarett J.K."/>
            <person name="Geller-Mcgrath D.E."/>
            <person name="Sieber C.M.K."/>
            <person name="Emerson J.B."/>
            <person name="Anantharaman K."/>
            <person name="Thomas B.C."/>
            <person name="Malmstrom R."/>
            <person name="Stieglmeier M."/>
            <person name="Klingl A."/>
            <person name="Woyke T."/>
            <person name="Ryan C.M."/>
            <person name="Banfield J.F."/>
        </authorList>
    </citation>
    <scope>NUCLEOTIDE SEQUENCE [LARGE SCALE GENOMIC DNA]</scope>
</reference>
<dbReference type="SMART" id="SM01232">
    <property type="entry name" value="H2TH"/>
    <property type="match status" value="1"/>
</dbReference>
<keyword evidence="13" id="KW-0511">Multifunctional enzyme</keyword>
<evidence type="ECO:0000256" key="2">
    <source>
        <dbReference type="ARBA" id="ARBA00001947"/>
    </source>
</evidence>
<dbReference type="EMBL" id="PFPO01000077">
    <property type="protein sequence ID" value="PIZ98574.1"/>
    <property type="molecule type" value="Genomic_DNA"/>
</dbReference>
<evidence type="ECO:0000256" key="10">
    <source>
        <dbReference type="ARBA" id="ARBA00023125"/>
    </source>
</evidence>
<evidence type="ECO:0000256" key="6">
    <source>
        <dbReference type="ARBA" id="ARBA00022763"/>
    </source>
</evidence>
<dbReference type="SUPFAM" id="SSF81624">
    <property type="entry name" value="N-terminal domain of MutM-like DNA repair proteins"/>
    <property type="match status" value="1"/>
</dbReference>
<evidence type="ECO:0000256" key="14">
    <source>
        <dbReference type="ARBA" id="ARBA00023295"/>
    </source>
</evidence>
<keyword evidence="9" id="KW-0862">Zinc</keyword>
<evidence type="ECO:0000256" key="7">
    <source>
        <dbReference type="ARBA" id="ARBA00022771"/>
    </source>
</evidence>
<evidence type="ECO:0000256" key="12">
    <source>
        <dbReference type="ARBA" id="ARBA00023239"/>
    </source>
</evidence>
<dbReference type="GO" id="GO:0140078">
    <property type="term" value="F:class I DNA-(apurinic or apyrimidinic site) endonuclease activity"/>
    <property type="evidence" value="ECO:0007669"/>
    <property type="project" value="UniProtKB-EC"/>
</dbReference>
<accession>A0A2M7VDS6</accession>
<comment type="catalytic activity">
    <reaction evidence="1">
        <text>Hydrolysis of DNA containing ring-opened 7-methylguanine residues, releasing 2,6-diamino-4-hydroxy-5-(N-methyl)formamidopyrimidine.</text>
        <dbReference type="EC" id="3.2.2.23"/>
    </reaction>
</comment>
<keyword evidence="14" id="KW-0326">Glycosidase</keyword>
<dbReference type="Pfam" id="PF06827">
    <property type="entry name" value="zf-FPG_IleRS"/>
    <property type="match status" value="1"/>
</dbReference>
<dbReference type="Pfam" id="PF01149">
    <property type="entry name" value="Fapy_DNA_glyco"/>
    <property type="match status" value="1"/>
</dbReference>
<dbReference type="InterPro" id="IPR020629">
    <property type="entry name" value="FPG_Glyclase"/>
</dbReference>
<proteinExistence type="inferred from homology"/>
<comment type="subunit">
    <text evidence="4">Monomer.</text>
</comment>
<keyword evidence="7 16" id="KW-0863">Zinc-finger</keyword>
<evidence type="ECO:0000256" key="1">
    <source>
        <dbReference type="ARBA" id="ARBA00001668"/>
    </source>
</evidence>
<evidence type="ECO:0000256" key="8">
    <source>
        <dbReference type="ARBA" id="ARBA00022801"/>
    </source>
</evidence>
<evidence type="ECO:0000256" key="9">
    <source>
        <dbReference type="ARBA" id="ARBA00022833"/>
    </source>
</evidence>
<keyword evidence="5" id="KW-0479">Metal-binding</keyword>
<dbReference type="InterPro" id="IPR035937">
    <property type="entry name" value="FPG_N"/>
</dbReference>
<dbReference type="SUPFAM" id="SSF46946">
    <property type="entry name" value="S13-like H2TH domain"/>
    <property type="match status" value="1"/>
</dbReference>
<comment type="caution">
    <text evidence="19">The sequence shown here is derived from an EMBL/GenBank/DDBJ whole genome shotgun (WGS) entry which is preliminary data.</text>
</comment>
<dbReference type="Pfam" id="PF06831">
    <property type="entry name" value="H2TH"/>
    <property type="match status" value="1"/>
</dbReference>
<dbReference type="InterPro" id="IPR010979">
    <property type="entry name" value="Ribosomal_uS13-like_H2TH"/>
</dbReference>
<evidence type="ECO:0000256" key="11">
    <source>
        <dbReference type="ARBA" id="ARBA00023204"/>
    </source>
</evidence>
<evidence type="ECO:0000256" key="15">
    <source>
        <dbReference type="ARBA" id="ARBA00044632"/>
    </source>
</evidence>
<evidence type="ECO:0000259" key="18">
    <source>
        <dbReference type="PROSITE" id="PS51068"/>
    </source>
</evidence>
<protein>
    <submittedName>
        <fullName evidence="19">Uncharacterized protein</fullName>
    </submittedName>
</protein>
<keyword evidence="11" id="KW-0234">DNA repair</keyword>
<feature type="domain" description="Formamidopyrimidine-DNA glycosylase catalytic" evidence="18">
    <location>
        <begin position="4"/>
        <end position="136"/>
    </location>
</feature>
<dbReference type="PROSITE" id="PS01242">
    <property type="entry name" value="ZF_FPG_1"/>
    <property type="match status" value="1"/>
</dbReference>
<evidence type="ECO:0000313" key="19">
    <source>
        <dbReference type="EMBL" id="PIZ98574.1"/>
    </source>
</evidence>
<dbReference type="FunFam" id="1.10.8.50:FF:000003">
    <property type="entry name" value="Formamidopyrimidine-DNA glycosylase"/>
    <property type="match status" value="1"/>
</dbReference>
<keyword evidence="12" id="KW-0456">Lyase</keyword>
<evidence type="ECO:0000259" key="17">
    <source>
        <dbReference type="PROSITE" id="PS51066"/>
    </source>
</evidence>
<evidence type="ECO:0000256" key="13">
    <source>
        <dbReference type="ARBA" id="ARBA00023268"/>
    </source>
</evidence>
<gene>
    <name evidence="19" type="ORF">COX77_04130</name>
</gene>
<dbReference type="InterPro" id="IPR015887">
    <property type="entry name" value="DNA_glyclase_Znf_dom_DNA_BS"/>
</dbReference>
<dbReference type="InterPro" id="IPR012319">
    <property type="entry name" value="FPG_cat"/>
</dbReference>
<dbReference type="AlphaFoldDB" id="A0A2M7VDS6"/>
<comment type="catalytic activity">
    <reaction evidence="15">
        <text>2'-deoxyribonucleotide-(2'-deoxyribose 5'-phosphate)-2'-deoxyribonucleotide-DNA = a 3'-end 2'-deoxyribonucleotide-(2,3-dehydro-2,3-deoxyribose 5'-phosphate)-DNA + a 5'-end 5'-phospho-2'-deoxyribonucleoside-DNA + H(+)</text>
        <dbReference type="Rhea" id="RHEA:66592"/>
        <dbReference type="Rhea" id="RHEA-COMP:13180"/>
        <dbReference type="Rhea" id="RHEA-COMP:16897"/>
        <dbReference type="Rhea" id="RHEA-COMP:17067"/>
        <dbReference type="ChEBI" id="CHEBI:15378"/>
        <dbReference type="ChEBI" id="CHEBI:136412"/>
        <dbReference type="ChEBI" id="CHEBI:157695"/>
        <dbReference type="ChEBI" id="CHEBI:167181"/>
        <dbReference type="EC" id="4.2.99.18"/>
    </reaction>
</comment>
<dbReference type="SUPFAM" id="SSF57716">
    <property type="entry name" value="Glucocorticoid receptor-like (DNA-binding domain)"/>
    <property type="match status" value="1"/>
</dbReference>
<dbReference type="InterPro" id="IPR000214">
    <property type="entry name" value="Znf_DNA_glyclase/AP_lyase"/>
</dbReference>
<dbReference type="SMART" id="SM00898">
    <property type="entry name" value="Fapy_DNA_glyco"/>
    <property type="match status" value="1"/>
</dbReference>
<dbReference type="Gene3D" id="1.10.8.50">
    <property type="match status" value="1"/>
</dbReference>
<comment type="similarity">
    <text evidence="3">Belongs to the FPG family.</text>
</comment>
<evidence type="ECO:0000313" key="20">
    <source>
        <dbReference type="Proteomes" id="UP000230405"/>
    </source>
</evidence>
<dbReference type="Proteomes" id="UP000230405">
    <property type="component" value="Unassembled WGS sequence"/>
</dbReference>
<dbReference type="GO" id="GO:0008270">
    <property type="term" value="F:zinc ion binding"/>
    <property type="evidence" value="ECO:0007669"/>
    <property type="project" value="UniProtKB-KW"/>
</dbReference>
<dbReference type="NCBIfam" id="NF002211">
    <property type="entry name" value="PRK01103.1"/>
    <property type="match status" value="1"/>
</dbReference>
<dbReference type="GO" id="GO:0034039">
    <property type="term" value="F:8-oxo-7,8-dihydroguanine DNA N-glycosylase activity"/>
    <property type="evidence" value="ECO:0007669"/>
    <property type="project" value="TreeGrafter"/>
</dbReference>
<evidence type="ECO:0000256" key="5">
    <source>
        <dbReference type="ARBA" id="ARBA00022723"/>
    </source>
</evidence>
<dbReference type="GO" id="GO:0003684">
    <property type="term" value="F:damaged DNA binding"/>
    <property type="evidence" value="ECO:0007669"/>
    <property type="project" value="InterPro"/>
</dbReference>
<evidence type="ECO:0000256" key="16">
    <source>
        <dbReference type="PROSITE-ProRule" id="PRU00391"/>
    </source>
</evidence>
<evidence type="ECO:0000256" key="4">
    <source>
        <dbReference type="ARBA" id="ARBA00011245"/>
    </source>
</evidence>
<feature type="domain" description="FPG-type" evidence="17">
    <location>
        <begin position="259"/>
        <end position="293"/>
    </location>
</feature>
<sequence>MIMPELPEVETIKNDLIQKIVGRKITDITALWPEIVKDMPFESFKKAVIGQRIINVKRRAKNLIVELTDDTALLIHLKMTGHVLVTDASNEVNEVGKWIKTDNQLLSDDPQNQFIRIIFYFDDKTMMAMSDLRKFAYIKLVSTEDLNKFLAEYGPEPFDPEFTVAVFQTMLQSKGLAIKKVLMDQHILSGVGNIYADEILWASRVHPQTSAKKLSSEEINAIYDNMKKILQNAIEKRGTSTSDFRDTTGKKGTFGDSRNAYRMTGLPCARCSTPIKRISLGGRGTHFCPVCQKEKP</sequence>
<dbReference type="CDD" id="cd08966">
    <property type="entry name" value="EcFpg-like_N"/>
    <property type="match status" value="1"/>
</dbReference>
<comment type="cofactor">
    <cofactor evidence="2">
        <name>Zn(2+)</name>
        <dbReference type="ChEBI" id="CHEBI:29105"/>
    </cofactor>
</comment>
<name>A0A2M7VDS6_9BACT</name>
<dbReference type="PANTHER" id="PTHR22993">
    <property type="entry name" value="FORMAMIDOPYRIMIDINE-DNA GLYCOSYLASE"/>
    <property type="match status" value="1"/>
</dbReference>
<keyword evidence="10" id="KW-0238">DNA-binding</keyword>
<dbReference type="PANTHER" id="PTHR22993:SF9">
    <property type="entry name" value="FORMAMIDOPYRIMIDINE-DNA GLYCOSYLASE"/>
    <property type="match status" value="1"/>
</dbReference>
<dbReference type="PROSITE" id="PS51066">
    <property type="entry name" value="ZF_FPG_2"/>
    <property type="match status" value="1"/>
</dbReference>
<dbReference type="PROSITE" id="PS51068">
    <property type="entry name" value="FPG_CAT"/>
    <property type="match status" value="1"/>
</dbReference>
<organism evidence="19 20">
    <name type="scientific">Candidatus Komeilibacteria bacterium CG_4_10_14_0_2_um_filter_37_10</name>
    <dbReference type="NCBI Taxonomy" id="1974470"/>
    <lineage>
        <taxon>Bacteria</taxon>
        <taxon>Candidatus Komeiliibacteriota</taxon>
    </lineage>
</organism>
<dbReference type="InterPro" id="IPR015886">
    <property type="entry name" value="H2TH_FPG"/>
</dbReference>
<dbReference type="Gene3D" id="3.20.190.10">
    <property type="entry name" value="MutM-like, N-terminal"/>
    <property type="match status" value="1"/>
</dbReference>
<dbReference type="InterPro" id="IPR010663">
    <property type="entry name" value="Znf_FPG/IleRS"/>
</dbReference>
<evidence type="ECO:0000256" key="3">
    <source>
        <dbReference type="ARBA" id="ARBA00009409"/>
    </source>
</evidence>